<dbReference type="PANTHER" id="PTHR45656">
    <property type="entry name" value="PROTEIN CBR-CLEC-78"/>
    <property type="match status" value="1"/>
</dbReference>
<evidence type="ECO:0000256" key="1">
    <source>
        <dbReference type="ARBA" id="ARBA00022659"/>
    </source>
</evidence>
<dbReference type="PROSITE" id="PS50923">
    <property type="entry name" value="SUSHI"/>
    <property type="match status" value="4"/>
</dbReference>
<keyword evidence="3" id="KW-0677">Repeat</keyword>
<accession>A0A9B0T707</accession>
<proteinExistence type="predicted"/>
<evidence type="ECO:0000313" key="9">
    <source>
        <dbReference type="RefSeq" id="XP_006834263.1"/>
    </source>
</evidence>
<evidence type="ECO:0000313" key="8">
    <source>
        <dbReference type="Proteomes" id="UP000504623"/>
    </source>
</evidence>
<protein>
    <submittedName>
        <fullName evidence="9">Membrane cofactor protein</fullName>
    </submittedName>
</protein>
<dbReference type="InterPro" id="IPR035976">
    <property type="entry name" value="Sushi/SCR/CCP_sf"/>
</dbReference>
<dbReference type="Proteomes" id="UP000504623">
    <property type="component" value="Unplaced"/>
</dbReference>
<dbReference type="GeneID" id="102834099"/>
<keyword evidence="4 6" id="KW-1015">Disulfide bond</keyword>
<dbReference type="PANTHER" id="PTHR45656:SF15">
    <property type="entry name" value="SUSHI DOMAIN-CONTAINING PROTEIN"/>
    <property type="match status" value="1"/>
</dbReference>
<dbReference type="InterPro" id="IPR000436">
    <property type="entry name" value="Sushi_SCR_CCP_dom"/>
</dbReference>
<dbReference type="OrthoDB" id="6127264at2759"/>
<gene>
    <name evidence="9" type="primary">CD46</name>
</gene>
<keyword evidence="1 6" id="KW-0768">Sushi</keyword>
<evidence type="ECO:0000256" key="5">
    <source>
        <dbReference type="ARBA" id="ARBA00023180"/>
    </source>
</evidence>
<feature type="disulfide bond" evidence="6">
    <location>
        <begin position="336"/>
        <end position="363"/>
    </location>
</feature>
<evidence type="ECO:0000256" key="4">
    <source>
        <dbReference type="ARBA" id="ARBA00023157"/>
    </source>
</evidence>
<dbReference type="FunFam" id="2.10.70.10:FF:000055">
    <property type="entry name" value="Complement decay-accelerating factor, GPI-anchored"/>
    <property type="match status" value="1"/>
</dbReference>
<feature type="domain" description="Sushi" evidence="7">
    <location>
        <begin position="306"/>
        <end position="365"/>
    </location>
</feature>
<reference evidence="9" key="1">
    <citation type="submission" date="2025-08" db="UniProtKB">
        <authorList>
            <consortium name="RefSeq"/>
        </authorList>
    </citation>
    <scope>IDENTIFICATION</scope>
    <source>
        <tissue evidence="9">Spleen</tissue>
    </source>
</reference>
<feature type="domain" description="Sushi" evidence="7">
    <location>
        <begin position="176"/>
        <end position="240"/>
    </location>
</feature>
<dbReference type="Gene3D" id="2.10.70.10">
    <property type="entry name" value="Complement Module, domain 1"/>
    <property type="match status" value="4"/>
</dbReference>
<dbReference type="Pfam" id="PF00084">
    <property type="entry name" value="Sushi"/>
    <property type="match status" value="4"/>
</dbReference>
<evidence type="ECO:0000256" key="6">
    <source>
        <dbReference type="PROSITE-ProRule" id="PRU00302"/>
    </source>
</evidence>
<dbReference type="CTD" id="4179"/>
<dbReference type="CDD" id="cd00033">
    <property type="entry name" value="CCP"/>
    <property type="match status" value="4"/>
</dbReference>
<feature type="domain" description="Sushi" evidence="7">
    <location>
        <begin position="241"/>
        <end position="305"/>
    </location>
</feature>
<dbReference type="FunFam" id="2.10.70.10:FF:000014">
    <property type="entry name" value="Membrane cofactor protein"/>
    <property type="match status" value="1"/>
</dbReference>
<dbReference type="AlphaFoldDB" id="A0A9B0T707"/>
<organism evidence="8 9">
    <name type="scientific">Chrysochloris asiatica</name>
    <name type="common">Cape golden mole</name>
    <dbReference type="NCBI Taxonomy" id="185453"/>
    <lineage>
        <taxon>Eukaryota</taxon>
        <taxon>Metazoa</taxon>
        <taxon>Chordata</taxon>
        <taxon>Craniata</taxon>
        <taxon>Vertebrata</taxon>
        <taxon>Euteleostomi</taxon>
        <taxon>Mammalia</taxon>
        <taxon>Eutheria</taxon>
        <taxon>Afrotheria</taxon>
        <taxon>Chrysochloridae</taxon>
        <taxon>Chrysochlorinae</taxon>
        <taxon>Chrysochloris</taxon>
    </lineage>
</organism>
<evidence type="ECO:0000256" key="2">
    <source>
        <dbReference type="ARBA" id="ARBA00022729"/>
    </source>
</evidence>
<sequence>MNPGFEMGELVLQGSGSGGYLCFADSQVSECENDYSAVHIACLPPPASLYFLVLLCAVPAICDVTNYLHRTHEERPVQSVRAGLGEPRLGYAQSVLGARGRSYTAVSSVLQDAGCGPPGRYDSMKLKGTIQESYAVGATVEYECRLGYMLKPAAGTTTICKADKSWSVIEEACTRKSCPNPGEPKNGQVIHVNKTLEFGSQVEFACNEGYRLIGQKTIYCELLETNQVDWSNSNLPVCDVVKCIPPKDIQNGEYSNYGKEVYEYSEAVRYKCKAHAPDPYSLVGAEKLFCTTTGEWSSEPPQCKVVKCVFPIVENGDIIEGRASKFYYNAKVTFQCQEGFTMTGNRTTVCEETNLWTPPLPQCVRANTYVGEEGGYATKSGARRTTHRRLRRPKFLSVRKVPQSRRFQNLVPLNLPPSPRNLLFPPLPPPPSRVLPTGIARATLRAISLAWATQRPPAPDRFLEAWQVSWQSWCPVLL</sequence>
<comment type="caution">
    <text evidence="6">Lacks conserved residue(s) required for the propagation of feature annotation.</text>
</comment>
<dbReference type="SUPFAM" id="SSF57535">
    <property type="entry name" value="Complement control module/SCR domain"/>
    <property type="match status" value="4"/>
</dbReference>
<feature type="domain" description="Sushi" evidence="7">
    <location>
        <begin position="113"/>
        <end position="175"/>
    </location>
</feature>
<name>A0A9B0T707_CHRAS</name>
<dbReference type="RefSeq" id="XP_006834263.1">
    <property type="nucleotide sequence ID" value="XM_006834200.1"/>
</dbReference>
<dbReference type="InterPro" id="IPR051277">
    <property type="entry name" value="SEZ6_CSMD_C4BPB_Regulators"/>
</dbReference>
<evidence type="ECO:0000256" key="3">
    <source>
        <dbReference type="ARBA" id="ARBA00022737"/>
    </source>
</evidence>
<evidence type="ECO:0000259" key="7">
    <source>
        <dbReference type="PROSITE" id="PS50923"/>
    </source>
</evidence>
<dbReference type="SMART" id="SM00032">
    <property type="entry name" value="CCP"/>
    <property type="match status" value="4"/>
</dbReference>
<keyword evidence="5" id="KW-0325">Glycoprotein</keyword>
<keyword evidence="2" id="KW-0732">Signal</keyword>
<keyword evidence="8" id="KW-1185">Reference proteome</keyword>